<organism evidence="2 3">
    <name type="scientific">Sinanodonta woodiana</name>
    <name type="common">Chinese pond mussel</name>
    <name type="synonym">Anodonta woodiana</name>
    <dbReference type="NCBI Taxonomy" id="1069815"/>
    <lineage>
        <taxon>Eukaryota</taxon>
        <taxon>Metazoa</taxon>
        <taxon>Spiralia</taxon>
        <taxon>Lophotrochozoa</taxon>
        <taxon>Mollusca</taxon>
        <taxon>Bivalvia</taxon>
        <taxon>Autobranchia</taxon>
        <taxon>Heteroconchia</taxon>
        <taxon>Palaeoheterodonta</taxon>
        <taxon>Unionida</taxon>
        <taxon>Unionoidea</taxon>
        <taxon>Unionidae</taxon>
        <taxon>Unioninae</taxon>
        <taxon>Sinanodonta</taxon>
    </lineage>
</organism>
<gene>
    <name evidence="2" type="ORF">ACJMK2_004234</name>
</gene>
<accession>A0ABD3Y0M3</accession>
<evidence type="ECO:0000313" key="3">
    <source>
        <dbReference type="Proteomes" id="UP001634394"/>
    </source>
</evidence>
<evidence type="ECO:0000313" key="2">
    <source>
        <dbReference type="EMBL" id="KAL3891994.1"/>
    </source>
</evidence>
<dbReference type="Proteomes" id="UP001634394">
    <property type="component" value="Unassembled WGS sequence"/>
</dbReference>
<keyword evidence="1" id="KW-0732">Signal</keyword>
<sequence>MRSYAVVLLLLSLCAITLCRDLHKRYANSEDEGALLEIFARAIEEAKLDNNDQDHEARRNLMRRWWTTVNRVPGFDWGKR</sequence>
<protein>
    <submittedName>
        <fullName evidence="2">Uncharacterized protein</fullName>
    </submittedName>
</protein>
<evidence type="ECO:0000256" key="1">
    <source>
        <dbReference type="SAM" id="SignalP"/>
    </source>
</evidence>
<name>A0ABD3Y0M3_SINWO</name>
<feature type="chain" id="PRO_5044877445" evidence="1">
    <location>
        <begin position="20"/>
        <end position="80"/>
    </location>
</feature>
<reference evidence="2 3" key="1">
    <citation type="submission" date="2024-11" db="EMBL/GenBank/DDBJ databases">
        <title>Chromosome-level genome assembly of the freshwater bivalve Anodonta woodiana.</title>
        <authorList>
            <person name="Chen X."/>
        </authorList>
    </citation>
    <scope>NUCLEOTIDE SEQUENCE [LARGE SCALE GENOMIC DNA]</scope>
    <source>
        <strain evidence="2">MN2024</strain>
        <tissue evidence="2">Gills</tissue>
    </source>
</reference>
<keyword evidence="3" id="KW-1185">Reference proteome</keyword>
<proteinExistence type="predicted"/>
<feature type="signal peptide" evidence="1">
    <location>
        <begin position="1"/>
        <end position="19"/>
    </location>
</feature>
<dbReference type="AlphaFoldDB" id="A0ABD3Y0M3"/>
<dbReference type="EMBL" id="JBJQND010000001">
    <property type="protein sequence ID" value="KAL3891994.1"/>
    <property type="molecule type" value="Genomic_DNA"/>
</dbReference>
<comment type="caution">
    <text evidence="2">The sequence shown here is derived from an EMBL/GenBank/DDBJ whole genome shotgun (WGS) entry which is preliminary data.</text>
</comment>